<dbReference type="Pfam" id="PF17849">
    <property type="entry name" value="OB_Dis3"/>
    <property type="match status" value="1"/>
</dbReference>
<dbReference type="AlphaFoldDB" id="A0A8J2L7M5"/>
<dbReference type="GO" id="GO:0003723">
    <property type="term" value="F:RNA binding"/>
    <property type="evidence" value="ECO:0007669"/>
    <property type="project" value="UniProtKB-KW"/>
</dbReference>
<dbReference type="FunFam" id="2.40.50.700:FF:000001">
    <property type="entry name" value="Exosome complex exonuclease exoribonuclease (Rrp44)"/>
    <property type="match status" value="1"/>
</dbReference>
<dbReference type="GO" id="GO:0071031">
    <property type="term" value="P:nuclear mRNA surveillance of mRNA 3'-end processing"/>
    <property type="evidence" value="ECO:0007669"/>
    <property type="project" value="TreeGrafter"/>
</dbReference>
<dbReference type="PANTHER" id="PTHR23355:SF35">
    <property type="entry name" value="EXOSOME COMPLEX EXONUCLEASE RRP44"/>
    <property type="match status" value="1"/>
</dbReference>
<dbReference type="EMBL" id="CAJVCH010540133">
    <property type="protein sequence ID" value="CAG7826540.1"/>
    <property type="molecule type" value="Genomic_DNA"/>
</dbReference>
<comment type="caution">
    <text evidence="15">The sequence shown here is derived from an EMBL/GenBank/DDBJ whole genome shotgun (WGS) entry which is preliminary data.</text>
</comment>
<dbReference type="GO" id="GO:0000177">
    <property type="term" value="C:cytoplasmic exosome (RNase complex)"/>
    <property type="evidence" value="ECO:0007669"/>
    <property type="project" value="TreeGrafter"/>
</dbReference>
<keyword evidence="16" id="KW-1185">Reference proteome</keyword>
<comment type="similarity">
    <text evidence="2 12">Belongs to the RNR ribonuclease family.</text>
</comment>
<dbReference type="PANTHER" id="PTHR23355">
    <property type="entry name" value="RIBONUCLEASE"/>
    <property type="match status" value="1"/>
</dbReference>
<evidence type="ECO:0000256" key="8">
    <source>
        <dbReference type="ARBA" id="ARBA00022884"/>
    </source>
</evidence>
<evidence type="ECO:0000256" key="10">
    <source>
        <dbReference type="ARBA" id="ARBA00077221"/>
    </source>
</evidence>
<dbReference type="Pfam" id="PF17216">
    <property type="entry name" value="Rrp44_CSD1"/>
    <property type="match status" value="1"/>
</dbReference>
<comment type="subcellular location">
    <subcellularLocation>
        <location evidence="1">Nucleus</location>
    </subcellularLocation>
</comment>
<sequence length="940" mass="106648">MMECDIVEPERRRLEVTFYRQNRRGKPMRLSREKYLRSDINCGSYGCQLCPITSRAQYKLDGEPPIYSNRYNFKHYLIPDAGFIQRQADVLEELSNVILLQTIMEELAKANLTIYKRIRDGIKNRKILHFLNEHHVETFVERDPGESLDMYSLKLLLRSYEYFQNHFSSRQIGLVILSDDPEFPLKCKSLLGDIDGVNVSTGKDYVENMTSQFKGLEDKLCRVPFGEDTGLKRGERGEVYFDPHLDLKTVQAGIQSGRFLQGAYRCWNFYEGFVRVGGDKQDATEYLIQGTRNINRATDGDIVAIEVLPEDKWSIASGLVVTDIDTEPPITSETVATGDEQEEEVLATAARSKAKGEEIKPAAKVIAIIRRKWAPCCGIIRKSVQESSNYHYFLPDNKKLPRVRIETRNVERFEGMKIVVQIDNWPSNSRFPMGHYLKILGPIGTIETETEAVLHEHGVPHDPFSKAVEACLPTLPYIIPEEEYQRRKNFKDLVIVSVDPPGCTDIDDTLHCRENDDGTFEVGVHIADVSHFVRPRTALDEEAAKRGTSVYLADRRIDMIPAVLSSNLCSLHAGTEKLVFSVIWKMTKDAKILETNFYKGIIQSKAAMTYAEAQAKLNSQDTDEITLSLKGLSFLAQVLKKQRLENGALMLNTSEVNQDGEAQDDSEESHSMVEEFMLLANCSVAEFTLAEYREYAMLRRHPIPPPANFDALLKAAETHGLTIVVDKGSKALNESLQNQDDSLRDIVKILTTRCMTQALYCCSGTTNPEEFGHFGLAKAIYTHFTSPIRRYADLVVHRLLAAAIQVETVDPRLLDTKLMTDVADNINIRHRMAQYASRASHNIHKSKRLKGKLEEQNAFVMFVRRNAFQVFVPQYALEGFIFFPKEGGYVYSEKEGTVTFGDVVFRPLDKVVVTVSVAEDSDKVQFKLVQPYIESLCDKK</sequence>
<dbReference type="SMART" id="SM00670">
    <property type="entry name" value="PINc"/>
    <property type="match status" value="1"/>
</dbReference>
<keyword evidence="3" id="KW-0698">rRNA processing</keyword>
<dbReference type="GO" id="GO:0000176">
    <property type="term" value="C:nuclear exosome (RNase complex)"/>
    <property type="evidence" value="ECO:0007669"/>
    <property type="project" value="UniProtKB-ARBA"/>
</dbReference>
<protein>
    <recommendedName>
        <fullName evidence="10">Protein DIS3 homolog</fullName>
    </recommendedName>
    <alternativeName>
        <fullName evidence="11">Ribosomal RNA-processing protein 44</fullName>
    </alternativeName>
</protein>
<keyword evidence="9" id="KW-0539">Nucleus</keyword>
<feature type="domain" description="RNB" evidence="14">
    <location>
        <begin position="487"/>
        <end position="806"/>
    </location>
</feature>
<evidence type="ECO:0000256" key="2">
    <source>
        <dbReference type="ARBA" id="ARBA00005785"/>
    </source>
</evidence>
<dbReference type="InterPro" id="IPR022966">
    <property type="entry name" value="RNase_II/R_CS"/>
</dbReference>
<dbReference type="GO" id="GO:0000175">
    <property type="term" value="F:3'-5'-RNA exonuclease activity"/>
    <property type="evidence" value="ECO:0007669"/>
    <property type="project" value="TreeGrafter"/>
</dbReference>
<dbReference type="InterPro" id="IPR041505">
    <property type="entry name" value="Dis3_CSD2"/>
</dbReference>
<reference evidence="15" key="1">
    <citation type="submission" date="2021-06" db="EMBL/GenBank/DDBJ databases">
        <authorList>
            <person name="Hodson N. C."/>
            <person name="Mongue J. A."/>
            <person name="Jaron S. K."/>
        </authorList>
    </citation>
    <scope>NUCLEOTIDE SEQUENCE</scope>
</reference>
<gene>
    <name evidence="15" type="ORF">AFUS01_LOCUS36588</name>
</gene>
<dbReference type="PROSITE" id="PS01175">
    <property type="entry name" value="RIBONUCLEASE_II"/>
    <property type="match status" value="1"/>
</dbReference>
<dbReference type="GO" id="GO:0016075">
    <property type="term" value="P:rRNA catabolic process"/>
    <property type="evidence" value="ECO:0007669"/>
    <property type="project" value="TreeGrafter"/>
</dbReference>
<evidence type="ECO:0000256" key="6">
    <source>
        <dbReference type="ARBA" id="ARBA00022835"/>
    </source>
</evidence>
<dbReference type="GO" id="GO:0004519">
    <property type="term" value="F:endonuclease activity"/>
    <property type="evidence" value="ECO:0007669"/>
    <property type="project" value="TreeGrafter"/>
</dbReference>
<dbReference type="GO" id="GO:0006364">
    <property type="term" value="P:rRNA processing"/>
    <property type="evidence" value="ECO:0007669"/>
    <property type="project" value="UniProtKB-KW"/>
</dbReference>
<evidence type="ECO:0000256" key="12">
    <source>
        <dbReference type="RuleBase" id="RU003901"/>
    </source>
</evidence>
<evidence type="ECO:0000256" key="4">
    <source>
        <dbReference type="ARBA" id="ARBA00022722"/>
    </source>
</evidence>
<dbReference type="InterPro" id="IPR033771">
    <property type="entry name" value="Rrp44_CSD1"/>
</dbReference>
<evidence type="ECO:0000256" key="5">
    <source>
        <dbReference type="ARBA" id="ARBA00022801"/>
    </source>
</evidence>
<keyword evidence="8" id="KW-0694">RNA-binding</keyword>
<dbReference type="InterPro" id="IPR001900">
    <property type="entry name" value="RNase_II/R"/>
</dbReference>
<evidence type="ECO:0000256" key="1">
    <source>
        <dbReference type="ARBA" id="ARBA00004123"/>
    </source>
</evidence>
<dbReference type="Pfam" id="PF00773">
    <property type="entry name" value="RNB"/>
    <property type="match status" value="1"/>
</dbReference>
<keyword evidence="7" id="KW-0269">Exonuclease</keyword>
<accession>A0A8J2L7M5</accession>
<evidence type="ECO:0000259" key="14">
    <source>
        <dbReference type="SMART" id="SM00955"/>
    </source>
</evidence>
<evidence type="ECO:0000256" key="11">
    <source>
        <dbReference type="ARBA" id="ARBA00077930"/>
    </source>
</evidence>
<evidence type="ECO:0000313" key="15">
    <source>
        <dbReference type="EMBL" id="CAG7826540.1"/>
    </source>
</evidence>
<evidence type="ECO:0000313" key="16">
    <source>
        <dbReference type="Proteomes" id="UP000708208"/>
    </source>
</evidence>
<evidence type="ECO:0000256" key="3">
    <source>
        <dbReference type="ARBA" id="ARBA00022552"/>
    </source>
</evidence>
<name>A0A8J2L7M5_9HEXA</name>
<keyword evidence="5" id="KW-0378">Hydrolase</keyword>
<feature type="domain" description="PIN" evidence="13">
    <location>
        <begin position="75"/>
        <end position="185"/>
    </location>
</feature>
<dbReference type="InterPro" id="IPR002716">
    <property type="entry name" value="PIN_dom"/>
</dbReference>
<dbReference type="SMART" id="SM00955">
    <property type="entry name" value="RNB"/>
    <property type="match status" value="1"/>
</dbReference>
<proteinExistence type="inferred from homology"/>
<dbReference type="Proteomes" id="UP000708208">
    <property type="component" value="Unassembled WGS sequence"/>
</dbReference>
<dbReference type="CDD" id="cd09862">
    <property type="entry name" value="PIN_Rrp44-like"/>
    <property type="match status" value="1"/>
</dbReference>
<keyword evidence="6" id="KW-0271">Exosome</keyword>
<organism evidence="15 16">
    <name type="scientific">Allacma fusca</name>
    <dbReference type="NCBI Taxonomy" id="39272"/>
    <lineage>
        <taxon>Eukaryota</taxon>
        <taxon>Metazoa</taxon>
        <taxon>Ecdysozoa</taxon>
        <taxon>Arthropoda</taxon>
        <taxon>Hexapoda</taxon>
        <taxon>Collembola</taxon>
        <taxon>Symphypleona</taxon>
        <taxon>Sminthuridae</taxon>
        <taxon>Allacma</taxon>
    </lineage>
</organism>
<evidence type="ECO:0000256" key="7">
    <source>
        <dbReference type="ARBA" id="ARBA00022839"/>
    </source>
</evidence>
<dbReference type="InterPro" id="IPR050180">
    <property type="entry name" value="RNR_Ribonuclease"/>
</dbReference>
<evidence type="ECO:0000259" key="13">
    <source>
        <dbReference type="SMART" id="SM00670"/>
    </source>
</evidence>
<evidence type="ECO:0000256" key="9">
    <source>
        <dbReference type="ARBA" id="ARBA00023242"/>
    </source>
</evidence>
<keyword evidence="4" id="KW-0540">Nuclease</keyword>
<dbReference type="OrthoDB" id="372421at2759"/>